<dbReference type="Pfam" id="PF13458">
    <property type="entry name" value="Peripla_BP_6"/>
    <property type="match status" value="1"/>
</dbReference>
<comment type="caution">
    <text evidence="5">The sequence shown here is derived from an EMBL/GenBank/DDBJ whole genome shotgun (WGS) entry which is preliminary data.</text>
</comment>
<dbReference type="CDD" id="cd06343">
    <property type="entry name" value="PBP1_ABC_ligand_binding-like"/>
    <property type="match status" value="1"/>
</dbReference>
<dbReference type="AlphaFoldDB" id="A0A934MHI0"/>
<name>A0A934MHI0_9HYPH</name>
<evidence type="ECO:0000256" key="2">
    <source>
        <dbReference type="ARBA" id="ARBA00022729"/>
    </source>
</evidence>
<comment type="similarity">
    <text evidence="1">Belongs to the leucine-binding protein family.</text>
</comment>
<dbReference type="InterPro" id="IPR028081">
    <property type="entry name" value="Leu-bd"/>
</dbReference>
<feature type="chain" id="PRO_5037809377" evidence="3">
    <location>
        <begin position="22"/>
        <end position="387"/>
    </location>
</feature>
<dbReference type="PANTHER" id="PTHR47235">
    <property type="entry name" value="BLR6548 PROTEIN"/>
    <property type="match status" value="1"/>
</dbReference>
<reference evidence="5" key="1">
    <citation type="submission" date="2020-12" db="EMBL/GenBank/DDBJ databases">
        <title>Bacterial taxonomy.</title>
        <authorList>
            <person name="Pan X."/>
        </authorList>
    </citation>
    <scope>NUCLEOTIDE SEQUENCE</scope>
    <source>
        <strain evidence="5">B2012</strain>
    </source>
</reference>
<evidence type="ECO:0000259" key="4">
    <source>
        <dbReference type="Pfam" id="PF13458"/>
    </source>
</evidence>
<evidence type="ECO:0000313" key="5">
    <source>
        <dbReference type="EMBL" id="MBJ3776096.1"/>
    </source>
</evidence>
<accession>A0A934MHI0</accession>
<dbReference type="PANTHER" id="PTHR47235:SF1">
    <property type="entry name" value="BLR6548 PROTEIN"/>
    <property type="match status" value="1"/>
</dbReference>
<protein>
    <submittedName>
        <fullName evidence="5">ABC transporter substrate-binding protein</fullName>
    </submittedName>
</protein>
<proteinExistence type="inferred from homology"/>
<keyword evidence="2 3" id="KW-0732">Signal</keyword>
<dbReference type="RefSeq" id="WP_198881978.1">
    <property type="nucleotide sequence ID" value="NZ_JAEKJA010000007.1"/>
</dbReference>
<dbReference type="Proteomes" id="UP000609531">
    <property type="component" value="Unassembled WGS sequence"/>
</dbReference>
<organism evidence="5 6">
    <name type="scientific">Acuticoccus mangrovi</name>
    <dbReference type="NCBI Taxonomy" id="2796142"/>
    <lineage>
        <taxon>Bacteria</taxon>
        <taxon>Pseudomonadati</taxon>
        <taxon>Pseudomonadota</taxon>
        <taxon>Alphaproteobacteria</taxon>
        <taxon>Hyphomicrobiales</taxon>
        <taxon>Amorphaceae</taxon>
        <taxon>Acuticoccus</taxon>
    </lineage>
</organism>
<sequence>MKTIRLSTLIGALVIAAPAFAGDPGVTDDTIEVGSILPLQSGLSAGASQYRDGIDAYLKWVNKNGGVNGRKIIVHFENDSYNPQQAVAAAKKLVDRDGVFAIVGTLGTTNTVAMIPHLANRGVPLIGPLGSHPSINTPTERIVFPISPLGTSHGISLAKYAAEELGAKTLAVFYQDDQYGKEILQGVEEYAEENGLEVVGEASYVPSDVDVSAQALSLRDTNPDAVVMAVIPKHGALFMLEAQKLGWDAKFLAPQLMSDKVSLDLGGSALNGLIINLYSAHETMDTEAVAEAKEAMAEFAPDTAPGYWPFMGMSGAKLFVTALRNVEGEPTREKLMDALEALGTYDSGIIPPVTYAPEKHAGPTVFGYAEVIDGEKGEVKVLKHWAD</sequence>
<dbReference type="SUPFAM" id="SSF53822">
    <property type="entry name" value="Periplasmic binding protein-like I"/>
    <property type="match status" value="1"/>
</dbReference>
<gene>
    <name evidence="5" type="ORF">JCR33_10385</name>
</gene>
<dbReference type="Gene3D" id="3.40.50.2300">
    <property type="match status" value="2"/>
</dbReference>
<dbReference type="EMBL" id="JAEKJA010000007">
    <property type="protein sequence ID" value="MBJ3776096.1"/>
    <property type="molecule type" value="Genomic_DNA"/>
</dbReference>
<evidence type="ECO:0000313" key="6">
    <source>
        <dbReference type="Proteomes" id="UP000609531"/>
    </source>
</evidence>
<keyword evidence="6" id="KW-1185">Reference proteome</keyword>
<feature type="domain" description="Leucine-binding protein" evidence="4">
    <location>
        <begin position="30"/>
        <end position="364"/>
    </location>
</feature>
<evidence type="ECO:0000256" key="3">
    <source>
        <dbReference type="SAM" id="SignalP"/>
    </source>
</evidence>
<evidence type="ECO:0000256" key="1">
    <source>
        <dbReference type="ARBA" id="ARBA00010062"/>
    </source>
</evidence>
<feature type="signal peptide" evidence="3">
    <location>
        <begin position="1"/>
        <end position="21"/>
    </location>
</feature>
<dbReference type="InterPro" id="IPR028082">
    <property type="entry name" value="Peripla_BP_I"/>
</dbReference>